<keyword evidence="2" id="KW-1185">Reference proteome</keyword>
<evidence type="ECO:0000313" key="2">
    <source>
        <dbReference type="Proteomes" id="UP000289340"/>
    </source>
</evidence>
<evidence type="ECO:0000313" key="1">
    <source>
        <dbReference type="EMBL" id="RZB65605.1"/>
    </source>
</evidence>
<gene>
    <name evidence="1" type="ORF">D0Y65_041608</name>
</gene>
<organism evidence="1 2">
    <name type="scientific">Glycine soja</name>
    <name type="common">Wild soybean</name>
    <dbReference type="NCBI Taxonomy" id="3848"/>
    <lineage>
        <taxon>Eukaryota</taxon>
        <taxon>Viridiplantae</taxon>
        <taxon>Streptophyta</taxon>
        <taxon>Embryophyta</taxon>
        <taxon>Tracheophyta</taxon>
        <taxon>Spermatophyta</taxon>
        <taxon>Magnoliopsida</taxon>
        <taxon>eudicotyledons</taxon>
        <taxon>Gunneridae</taxon>
        <taxon>Pentapetalae</taxon>
        <taxon>rosids</taxon>
        <taxon>fabids</taxon>
        <taxon>Fabales</taxon>
        <taxon>Fabaceae</taxon>
        <taxon>Papilionoideae</taxon>
        <taxon>50 kb inversion clade</taxon>
        <taxon>NPAAA clade</taxon>
        <taxon>indigoferoid/millettioid clade</taxon>
        <taxon>Phaseoleae</taxon>
        <taxon>Glycine</taxon>
        <taxon>Glycine subgen. Soja</taxon>
    </lineage>
</organism>
<protein>
    <submittedName>
        <fullName evidence="1">Uncharacterized protein</fullName>
    </submittedName>
</protein>
<dbReference type="Proteomes" id="UP000289340">
    <property type="component" value="Chromosome 15"/>
</dbReference>
<sequence length="133" mass="15472">MVFIYCSERSFDFGGLTAACFCSFGVAKLEASDPEKVEPMIRRHCLHHFIQNLEILVQFATIVDHDVGCDTEAYHTWEQQDQLLLSWLQSTISTPMPRKLIGCTSLWLLWDKIHNYFHAHMNVKARQLRIDLC</sequence>
<name>A0A445GWC1_GLYSO</name>
<proteinExistence type="predicted"/>
<accession>A0A445GWC1</accession>
<comment type="caution">
    <text evidence="1">The sequence shown here is derived from an EMBL/GenBank/DDBJ whole genome shotgun (WGS) entry which is preliminary data.</text>
</comment>
<reference evidence="1 2" key="1">
    <citation type="submission" date="2018-09" db="EMBL/GenBank/DDBJ databases">
        <title>A high-quality reference genome of wild soybean provides a powerful tool to mine soybean genomes.</title>
        <authorList>
            <person name="Xie M."/>
            <person name="Chung C.Y.L."/>
            <person name="Li M.-W."/>
            <person name="Wong F.-L."/>
            <person name="Chan T.-F."/>
            <person name="Lam H.-M."/>
        </authorList>
    </citation>
    <scope>NUCLEOTIDE SEQUENCE [LARGE SCALE GENOMIC DNA]</scope>
    <source>
        <strain evidence="2">cv. W05</strain>
        <tissue evidence="1">Hypocotyl of etiolated seedlings</tissue>
    </source>
</reference>
<dbReference type="AlphaFoldDB" id="A0A445GWC1"/>
<dbReference type="EMBL" id="QZWG01000015">
    <property type="protein sequence ID" value="RZB65605.1"/>
    <property type="molecule type" value="Genomic_DNA"/>
</dbReference>